<dbReference type="Proteomes" id="UP000466894">
    <property type="component" value="Chromosome"/>
</dbReference>
<dbReference type="OrthoDB" id="4760969at2"/>
<dbReference type="KEGG" id="mnv:MNVI_20420"/>
<evidence type="ECO:0000313" key="10">
    <source>
        <dbReference type="Proteomes" id="UP000466894"/>
    </source>
</evidence>
<dbReference type="Pfam" id="PF11203">
    <property type="entry name" value="EccE"/>
    <property type="match status" value="1"/>
</dbReference>
<comment type="similarity">
    <text evidence="2">Belongs to the EccE family.</text>
</comment>
<evidence type="ECO:0000256" key="7">
    <source>
        <dbReference type="SAM" id="Phobius"/>
    </source>
</evidence>
<protein>
    <submittedName>
        <fullName evidence="9">Type VII secretion protein EccE</fullName>
    </submittedName>
</protein>
<keyword evidence="5 7" id="KW-1133">Transmembrane helix</keyword>
<dbReference type="InterPro" id="IPR021368">
    <property type="entry name" value="T7SS_EccE"/>
</dbReference>
<keyword evidence="6 7" id="KW-0472">Membrane</keyword>
<dbReference type="EMBL" id="AP022583">
    <property type="protein sequence ID" value="BBY06724.1"/>
    <property type="molecule type" value="Genomic_DNA"/>
</dbReference>
<evidence type="ECO:0000313" key="9">
    <source>
        <dbReference type="EMBL" id="BBY06724.1"/>
    </source>
</evidence>
<organism evidence="9 10">
    <name type="scientific">Mycobacterium noviomagense</name>
    <dbReference type="NCBI Taxonomy" id="459858"/>
    <lineage>
        <taxon>Bacteria</taxon>
        <taxon>Bacillati</taxon>
        <taxon>Actinomycetota</taxon>
        <taxon>Actinomycetes</taxon>
        <taxon>Mycobacteriales</taxon>
        <taxon>Mycobacteriaceae</taxon>
        <taxon>Mycobacterium</taxon>
    </lineage>
</organism>
<dbReference type="AlphaFoldDB" id="A0A7I7PDN1"/>
<evidence type="ECO:0000256" key="1">
    <source>
        <dbReference type="ARBA" id="ARBA00004236"/>
    </source>
</evidence>
<evidence type="ECO:0000256" key="2">
    <source>
        <dbReference type="ARBA" id="ARBA00007759"/>
    </source>
</evidence>
<feature type="transmembrane region" description="Helical" evidence="7">
    <location>
        <begin position="38"/>
        <end position="63"/>
    </location>
</feature>
<keyword evidence="4 7" id="KW-0812">Transmembrane</keyword>
<name>A0A7I7PDN1_9MYCO</name>
<sequence>MSLRRSTVWPGTGRVMLVLLAVASAALAYPWQSVRDRWVLGVAAAVAILVLGRWGGVYVTTILRRRVAMISRNSGLRPDREPGIDVRATALLHVRPSTESVDSLPIPLLAAYLDRYGIRADTVRITSRDTGADTGVPQRDTWIGMTVSAVDNLAALQARSSQIPLAETTEVAVRRLADHLREQGWTVSTAAADDIPRLFSRSAREGWRGVRDRHTEYVAAYRVNVDSALPDMLAAIRSHATRETWTALEISGTKDRPTLGVACAFRTEGKPSGSSPLPGLTAQNGNHWPALMALDPVSTRRLDGHTDVPVSLLERLRWSSTAGPAPSRPRHAAAF</sequence>
<feature type="domain" description="Type VII secretion system protein EccE" evidence="8">
    <location>
        <begin position="138"/>
        <end position="223"/>
    </location>
</feature>
<dbReference type="NCBIfam" id="TIGR03923">
    <property type="entry name" value="T7SS_EccE"/>
    <property type="match status" value="1"/>
</dbReference>
<evidence type="ECO:0000256" key="6">
    <source>
        <dbReference type="ARBA" id="ARBA00023136"/>
    </source>
</evidence>
<proteinExistence type="inferred from homology"/>
<evidence type="ECO:0000259" key="8">
    <source>
        <dbReference type="Pfam" id="PF11203"/>
    </source>
</evidence>
<evidence type="ECO:0000256" key="3">
    <source>
        <dbReference type="ARBA" id="ARBA00022475"/>
    </source>
</evidence>
<accession>A0A7I7PDN1</accession>
<gene>
    <name evidence="9" type="ORF">MNVI_20420</name>
</gene>
<dbReference type="InterPro" id="IPR050051">
    <property type="entry name" value="EccE_dom"/>
</dbReference>
<keyword evidence="3" id="KW-1003">Cell membrane</keyword>
<dbReference type="GO" id="GO:0005886">
    <property type="term" value="C:plasma membrane"/>
    <property type="evidence" value="ECO:0007669"/>
    <property type="project" value="UniProtKB-SubCell"/>
</dbReference>
<evidence type="ECO:0000256" key="4">
    <source>
        <dbReference type="ARBA" id="ARBA00022692"/>
    </source>
</evidence>
<reference evidence="9 10" key="1">
    <citation type="journal article" date="2019" name="Emerg. Microbes Infect.">
        <title>Comprehensive subspecies identification of 175 nontuberculous mycobacteria species based on 7547 genomic profiles.</title>
        <authorList>
            <person name="Matsumoto Y."/>
            <person name="Kinjo T."/>
            <person name="Motooka D."/>
            <person name="Nabeya D."/>
            <person name="Jung N."/>
            <person name="Uechi K."/>
            <person name="Horii T."/>
            <person name="Iida T."/>
            <person name="Fujita J."/>
            <person name="Nakamura S."/>
        </authorList>
    </citation>
    <scope>NUCLEOTIDE SEQUENCE [LARGE SCALE GENOMIC DNA]</scope>
    <source>
        <strain evidence="9 10">JCM 16367</strain>
    </source>
</reference>
<evidence type="ECO:0000256" key="5">
    <source>
        <dbReference type="ARBA" id="ARBA00022989"/>
    </source>
</evidence>
<comment type="subcellular location">
    <subcellularLocation>
        <location evidence="1">Cell membrane</location>
    </subcellularLocation>
</comment>